<protein>
    <submittedName>
        <fullName evidence="1">Uncharacterized protein</fullName>
    </submittedName>
</protein>
<gene>
    <name evidence="1" type="ORF">MM415B02695_0004</name>
</gene>
<name>A0A6M3L3A3_9ZZZZ</name>
<proteinExistence type="predicted"/>
<dbReference type="AlphaFoldDB" id="A0A6M3L3A3"/>
<dbReference type="EMBL" id="MT142802">
    <property type="protein sequence ID" value="QJA88749.1"/>
    <property type="molecule type" value="Genomic_DNA"/>
</dbReference>
<reference evidence="1" key="1">
    <citation type="submission" date="2020-03" db="EMBL/GenBank/DDBJ databases">
        <title>The deep terrestrial virosphere.</title>
        <authorList>
            <person name="Holmfeldt K."/>
            <person name="Nilsson E."/>
            <person name="Simone D."/>
            <person name="Lopez-Fernandez M."/>
            <person name="Wu X."/>
            <person name="de Brujin I."/>
            <person name="Lundin D."/>
            <person name="Andersson A."/>
            <person name="Bertilsson S."/>
            <person name="Dopson M."/>
        </authorList>
    </citation>
    <scope>NUCLEOTIDE SEQUENCE</scope>
    <source>
        <strain evidence="1">MM415B02695</strain>
    </source>
</reference>
<sequence length="50" mass="6046">MTEKDWGFAFGELGDPLADISWWMTPPYPEWVWEYWDSGKQYQRETNNGE</sequence>
<organism evidence="1">
    <name type="scientific">viral metagenome</name>
    <dbReference type="NCBI Taxonomy" id="1070528"/>
    <lineage>
        <taxon>unclassified sequences</taxon>
        <taxon>metagenomes</taxon>
        <taxon>organismal metagenomes</taxon>
    </lineage>
</organism>
<evidence type="ECO:0000313" key="1">
    <source>
        <dbReference type="EMBL" id="QJA88749.1"/>
    </source>
</evidence>
<accession>A0A6M3L3A3</accession>